<reference evidence="2" key="1">
    <citation type="journal article" date="2019" name="Int. J. Syst. Evol. Microbiol.">
        <title>The Global Catalogue of Microorganisms (GCM) 10K type strain sequencing project: providing services to taxonomists for standard genome sequencing and annotation.</title>
        <authorList>
            <consortium name="The Broad Institute Genomics Platform"/>
            <consortium name="The Broad Institute Genome Sequencing Center for Infectious Disease"/>
            <person name="Wu L."/>
            <person name="Ma J."/>
        </authorList>
    </citation>
    <scope>NUCLEOTIDE SEQUENCE [LARGE SCALE GENOMIC DNA]</scope>
    <source>
        <strain evidence="2">JCM 12393</strain>
    </source>
</reference>
<evidence type="ECO:0000313" key="1">
    <source>
        <dbReference type="EMBL" id="GAA1395272.1"/>
    </source>
</evidence>
<comment type="caution">
    <text evidence="1">The sequence shown here is derived from an EMBL/GenBank/DDBJ whole genome shotgun (WGS) entry which is preliminary data.</text>
</comment>
<name>A0ABP4IPD1_9ACTN</name>
<proteinExistence type="predicted"/>
<dbReference type="RefSeq" id="WP_344334913.1">
    <property type="nucleotide sequence ID" value="NZ_BAAAKJ010000159.1"/>
</dbReference>
<dbReference type="Proteomes" id="UP001499863">
    <property type="component" value="Unassembled WGS sequence"/>
</dbReference>
<evidence type="ECO:0000313" key="2">
    <source>
        <dbReference type="Proteomes" id="UP001499863"/>
    </source>
</evidence>
<keyword evidence="2" id="KW-1185">Reference proteome</keyword>
<sequence>MKDMKSNANVWLVTSSSVQLGTLWIMKTSILPMLNSLPYDRYVNTCQLIDMHVFHPIAFWNGLATAAVGATKAVRSENKAAKVLYAAGTVGMATVAVASEGFNRPIWRQIERWSPYRDSDAAWRGKRRRWHLAHETRTVGAIGAAACFVLASLL</sequence>
<organism evidence="1 2">
    <name type="scientific">Kitasatospora putterlickiae</name>
    <dbReference type="NCBI Taxonomy" id="221725"/>
    <lineage>
        <taxon>Bacteria</taxon>
        <taxon>Bacillati</taxon>
        <taxon>Actinomycetota</taxon>
        <taxon>Actinomycetes</taxon>
        <taxon>Kitasatosporales</taxon>
        <taxon>Streptomycetaceae</taxon>
        <taxon>Kitasatospora</taxon>
    </lineage>
</organism>
<gene>
    <name evidence="1" type="ORF">GCM10009639_30230</name>
</gene>
<protein>
    <submittedName>
        <fullName evidence="1">Uncharacterized protein</fullName>
    </submittedName>
</protein>
<dbReference type="EMBL" id="BAAAKJ010000159">
    <property type="protein sequence ID" value="GAA1395272.1"/>
    <property type="molecule type" value="Genomic_DNA"/>
</dbReference>
<accession>A0ABP4IPD1</accession>